<proteinExistence type="predicted"/>
<sequence length="82" mass="9395">MDFFKTIESQSNILKKEVLEKEGISFLTVADDGEHVFCAGAGDPNRIARSILNVLKRDKLLQRAFREEIEVDNQRKSKVKVM</sequence>
<accession>A0A3D2SCT6</accession>
<evidence type="ECO:0000313" key="1">
    <source>
        <dbReference type="EMBL" id="HCK24062.1"/>
    </source>
</evidence>
<organism evidence="1 2">
    <name type="scientific">Bacteroides graminisolvens</name>
    <dbReference type="NCBI Taxonomy" id="477666"/>
    <lineage>
        <taxon>Bacteria</taxon>
        <taxon>Pseudomonadati</taxon>
        <taxon>Bacteroidota</taxon>
        <taxon>Bacteroidia</taxon>
        <taxon>Bacteroidales</taxon>
        <taxon>Bacteroidaceae</taxon>
        <taxon>Bacteroides</taxon>
    </lineage>
</organism>
<dbReference type="EMBL" id="DPVG01000170">
    <property type="protein sequence ID" value="HCK24062.1"/>
    <property type="molecule type" value="Genomic_DNA"/>
</dbReference>
<dbReference type="AlphaFoldDB" id="A0A3D2SCT6"/>
<feature type="non-terminal residue" evidence="1">
    <location>
        <position position="82"/>
    </location>
</feature>
<protein>
    <submittedName>
        <fullName evidence="1">Uncharacterized protein</fullName>
    </submittedName>
</protein>
<dbReference type="Proteomes" id="UP000263098">
    <property type="component" value="Unassembled WGS sequence"/>
</dbReference>
<evidence type="ECO:0000313" key="2">
    <source>
        <dbReference type="Proteomes" id="UP000263098"/>
    </source>
</evidence>
<comment type="caution">
    <text evidence="1">The sequence shown here is derived from an EMBL/GenBank/DDBJ whole genome shotgun (WGS) entry which is preliminary data.</text>
</comment>
<gene>
    <name evidence="1" type="ORF">DHW31_04630</name>
</gene>
<name>A0A3D2SCT6_9BACE</name>
<reference evidence="1 2" key="1">
    <citation type="journal article" date="2018" name="Nat. Biotechnol.">
        <title>A standardized bacterial taxonomy based on genome phylogeny substantially revises the tree of life.</title>
        <authorList>
            <person name="Parks D.H."/>
            <person name="Chuvochina M."/>
            <person name="Waite D.W."/>
            <person name="Rinke C."/>
            <person name="Skarshewski A."/>
            <person name="Chaumeil P.A."/>
            <person name="Hugenholtz P."/>
        </authorList>
    </citation>
    <scope>NUCLEOTIDE SEQUENCE [LARGE SCALE GENOMIC DNA]</scope>
    <source>
        <strain evidence="1">UBA9667</strain>
    </source>
</reference>